<dbReference type="EMBL" id="CP016440">
    <property type="protein sequence ID" value="ANY14782.1"/>
    <property type="molecule type" value="Genomic_DNA"/>
</dbReference>
<protein>
    <submittedName>
        <fullName evidence="4">2,3-dihydro-2,3-dihydroxybenzoate dehydrogenase</fullName>
        <ecNumber evidence="4">1.3.1.28</ecNumber>
    </submittedName>
    <submittedName>
        <fullName evidence="3">Short-chain dehydrogenase</fullName>
    </submittedName>
</protein>
<comment type="similarity">
    <text evidence="1">Belongs to the short-chain dehydrogenases/reductases (SDR) family.</text>
</comment>
<evidence type="ECO:0000256" key="2">
    <source>
        <dbReference type="ARBA" id="ARBA00023002"/>
    </source>
</evidence>
<dbReference type="RefSeq" id="WP_043210049.1">
    <property type="nucleotide sequence ID" value="NZ_CAJGUP010000134.1"/>
</dbReference>
<dbReference type="GO" id="GO:0008667">
    <property type="term" value="F:2,3-dihydro-2,3-dihydroxybenzoate dehydrogenase activity"/>
    <property type="evidence" value="ECO:0007669"/>
    <property type="project" value="UniProtKB-EC"/>
</dbReference>
<dbReference type="PRINTS" id="PR00081">
    <property type="entry name" value="GDHRDH"/>
</dbReference>
<dbReference type="Proteomes" id="UP000053096">
    <property type="component" value="Unassembled WGS sequence"/>
</dbReference>
<evidence type="ECO:0000313" key="6">
    <source>
        <dbReference type="Proteomes" id="UP000092950"/>
    </source>
</evidence>
<proteinExistence type="inferred from homology"/>
<keyword evidence="2 4" id="KW-0560">Oxidoreductase</keyword>
<gene>
    <name evidence="4" type="primary">entA</name>
    <name evidence="3" type="ORF">BBN53_02075</name>
    <name evidence="4" type="ORF">ERS370011_04039</name>
</gene>
<dbReference type="EC" id="1.3.1.28" evidence="4"/>
<dbReference type="CDD" id="cd05233">
    <property type="entry name" value="SDR_c"/>
    <property type="match status" value="1"/>
</dbReference>
<dbReference type="PANTHER" id="PTHR43477:SF1">
    <property type="entry name" value="DIHYDROANTICAPSIN 7-DEHYDROGENASE"/>
    <property type="match status" value="1"/>
</dbReference>
<reference evidence="3 6" key="2">
    <citation type="submission" date="2016-07" db="EMBL/GenBank/DDBJ databases">
        <title>Complete genome sequences of Bordetella pseudohinzii.</title>
        <authorList>
            <person name="Spilker T."/>
            <person name="Darrah R."/>
            <person name="LiPuma J.J."/>
        </authorList>
    </citation>
    <scope>NUCLEOTIDE SEQUENCE [LARGE SCALE GENOMIC DNA]</scope>
    <source>
        <strain evidence="3 6">HI4681</strain>
    </source>
</reference>
<accession>A0A0J6C8U1</accession>
<dbReference type="Pfam" id="PF13561">
    <property type="entry name" value="adh_short_C2"/>
    <property type="match status" value="1"/>
</dbReference>
<evidence type="ECO:0000256" key="1">
    <source>
        <dbReference type="ARBA" id="ARBA00006484"/>
    </source>
</evidence>
<dbReference type="Gene3D" id="3.40.50.720">
    <property type="entry name" value="NAD(P)-binding Rossmann-like Domain"/>
    <property type="match status" value="1"/>
</dbReference>
<dbReference type="KEGG" id="bpdz:BBN53_02075"/>
<evidence type="ECO:0000313" key="3">
    <source>
        <dbReference type="EMBL" id="ANY14782.1"/>
    </source>
</evidence>
<evidence type="ECO:0000313" key="5">
    <source>
        <dbReference type="Proteomes" id="UP000053096"/>
    </source>
</evidence>
<dbReference type="SUPFAM" id="SSF51735">
    <property type="entry name" value="NAD(P)-binding Rossmann-fold domains"/>
    <property type="match status" value="1"/>
</dbReference>
<dbReference type="PANTHER" id="PTHR43477">
    <property type="entry name" value="DIHYDROANTICAPSIN 7-DEHYDROGENASE"/>
    <property type="match status" value="1"/>
</dbReference>
<dbReference type="InterPro" id="IPR036291">
    <property type="entry name" value="NAD(P)-bd_dom_sf"/>
</dbReference>
<dbReference type="InterPro" id="IPR002347">
    <property type="entry name" value="SDR_fam"/>
</dbReference>
<evidence type="ECO:0000313" key="4">
    <source>
        <dbReference type="EMBL" id="CUJ15762.1"/>
    </source>
</evidence>
<accession>A0A0M7I070</accession>
<keyword evidence="6" id="KW-1185">Reference proteome</keyword>
<name>A0A0J6C8U1_9BORD</name>
<organism evidence="4 5">
    <name type="scientific">Bordetella pseudohinzii</name>
    <dbReference type="NCBI Taxonomy" id="1331258"/>
    <lineage>
        <taxon>Bacteria</taxon>
        <taxon>Pseudomonadati</taxon>
        <taxon>Pseudomonadota</taxon>
        <taxon>Betaproteobacteria</taxon>
        <taxon>Burkholderiales</taxon>
        <taxon>Alcaligenaceae</taxon>
        <taxon>Bordetella</taxon>
    </lineage>
</organism>
<dbReference type="EMBL" id="CYTV01000019">
    <property type="protein sequence ID" value="CUJ15762.1"/>
    <property type="molecule type" value="Genomic_DNA"/>
</dbReference>
<dbReference type="InterPro" id="IPR051122">
    <property type="entry name" value="SDR_DHRS6-like"/>
</dbReference>
<dbReference type="OrthoDB" id="517007at2"/>
<sequence>MSAAPFMSLEGKRLWVVGAGSDIGKAAARHARALGAKVQGVARQPQDDPAVAVADLLNDEDLKRCLRELEHPLDGMVFCIGHALLVPAHMLGRDAVRRVMEINVASFIAVLTGLLRARKLKAGASVVVLSSISAHTATEGVAPYAMSKAALSAAVRNIALELQRREIRVNAVSPAMVRTKMTASGDVFSLDEMARERYPMGVAAPEDVAALVLFLLSDEARMFTGWDTLMTGGVVEV</sequence>
<reference evidence="4 5" key="1">
    <citation type="submission" date="2015-09" db="EMBL/GenBank/DDBJ databases">
        <authorList>
            <person name="Jackson K.R."/>
            <person name="Lunt B.L."/>
            <person name="Fisher J.N.B."/>
            <person name="Gardner A.V."/>
            <person name="Bailey M.E."/>
            <person name="Deus L.M."/>
            <person name="Earl A.S."/>
            <person name="Gibby P.D."/>
            <person name="Hartmann K.A."/>
            <person name="Liu J.E."/>
            <person name="Manci A.M."/>
            <person name="Nielsen D.A."/>
            <person name="Solomon M.B."/>
            <person name="Breakwell D.P."/>
            <person name="Burnett S.H."/>
            <person name="Grose J.H."/>
        </authorList>
    </citation>
    <scope>NUCLEOTIDE SEQUENCE [LARGE SCALE GENOMIC DNA]</scope>
    <source>
        <strain evidence="4 5">2789STDY5608636</strain>
    </source>
</reference>
<dbReference type="Proteomes" id="UP000092950">
    <property type="component" value="Chromosome"/>
</dbReference>
<dbReference type="AlphaFoldDB" id="A0A0J6C8U1"/>